<dbReference type="RefSeq" id="WP_072074299.1">
    <property type="nucleotide sequence ID" value="NZ_CDMW01000001.1"/>
</dbReference>
<keyword evidence="2" id="KW-0378">Hydrolase</keyword>
<dbReference type="GO" id="GO:0006508">
    <property type="term" value="P:proteolysis"/>
    <property type="evidence" value="ECO:0007669"/>
    <property type="project" value="UniProtKB-KW"/>
</dbReference>
<feature type="transmembrane region" description="Helical" evidence="1">
    <location>
        <begin position="7"/>
        <end position="28"/>
    </location>
</feature>
<gene>
    <name evidence="2" type="ORF">SSV_1461</name>
</gene>
<dbReference type="AlphaFoldDB" id="A0A0B7GRC6"/>
<dbReference type="Pfam" id="PF13367">
    <property type="entry name" value="PrsW-protease"/>
    <property type="match status" value="1"/>
</dbReference>
<feature type="transmembrane region" description="Helical" evidence="1">
    <location>
        <begin position="70"/>
        <end position="88"/>
    </location>
</feature>
<sequence>MNKTRRIALYIYLVLAGIGLQFELGSMAEKDVTLEAGRDLVLNLAVLAAFFLPFYFLIKKLAKKLSVETIVLGTALFGGAFISGWLSFAGNSLIDIINSNFIKDPAVFNDWTNALTAPFAEEFFKSLTAFAALYILGRKDIESVLIAGLSSGFGFQVIEDIGYVSRVTFGGQYSGSLEAVGRIAGGLASHTLYTAVVTVGVYLLFSTAYKKYRLFGLWCVVSTVANHFIWNSPFFETEHRINIVVGFLFAFLVATFIEVYRLVLKENRTDLEI</sequence>
<accession>A0A0B7GRC6</accession>
<feature type="transmembrane region" description="Helical" evidence="1">
    <location>
        <begin position="241"/>
        <end position="263"/>
    </location>
</feature>
<dbReference type="EMBL" id="CDMW01000001">
    <property type="protein sequence ID" value="CEL90753.1"/>
    <property type="molecule type" value="Genomic_DNA"/>
</dbReference>
<dbReference type="GO" id="GO:0008233">
    <property type="term" value="F:peptidase activity"/>
    <property type="evidence" value="ECO:0007669"/>
    <property type="project" value="UniProtKB-KW"/>
</dbReference>
<feature type="transmembrane region" description="Helical" evidence="1">
    <location>
        <begin position="40"/>
        <end position="58"/>
    </location>
</feature>
<evidence type="ECO:0000256" key="1">
    <source>
        <dbReference type="SAM" id="Phobius"/>
    </source>
</evidence>
<proteinExistence type="predicted"/>
<keyword evidence="2" id="KW-0645">Protease</keyword>
<protein>
    <submittedName>
        <fullName evidence="2">Putative protease</fullName>
    </submittedName>
</protein>
<keyword evidence="1" id="KW-0812">Transmembrane</keyword>
<feature type="transmembrane region" description="Helical" evidence="1">
    <location>
        <begin position="212"/>
        <end position="229"/>
    </location>
</feature>
<feature type="transmembrane region" description="Helical" evidence="1">
    <location>
        <begin position="183"/>
        <end position="205"/>
    </location>
</feature>
<keyword evidence="1" id="KW-0472">Membrane</keyword>
<keyword evidence="1" id="KW-1133">Transmembrane helix</keyword>
<name>A0A0B7GRC6_STRSA</name>
<organism evidence="2 3">
    <name type="scientific">Streptococcus sanguinis</name>
    <dbReference type="NCBI Taxonomy" id="1305"/>
    <lineage>
        <taxon>Bacteria</taxon>
        <taxon>Bacillati</taxon>
        <taxon>Bacillota</taxon>
        <taxon>Bacilli</taxon>
        <taxon>Lactobacillales</taxon>
        <taxon>Streptococcaceae</taxon>
        <taxon>Streptococcus</taxon>
    </lineage>
</organism>
<reference evidence="2 3" key="1">
    <citation type="submission" date="2015-01" db="EMBL/GenBank/DDBJ databases">
        <authorList>
            <person name="Pelicic Vladimir"/>
        </authorList>
    </citation>
    <scope>NUCLEOTIDE SEQUENCE [LARGE SCALE GENOMIC DNA]</scope>
    <source>
        <strain evidence="2 3">2908</strain>
    </source>
</reference>
<dbReference type="Proteomes" id="UP000183504">
    <property type="component" value="Unassembled WGS sequence"/>
</dbReference>
<evidence type="ECO:0000313" key="2">
    <source>
        <dbReference type="EMBL" id="CEL90753.1"/>
    </source>
</evidence>
<evidence type="ECO:0000313" key="3">
    <source>
        <dbReference type="Proteomes" id="UP000183504"/>
    </source>
</evidence>
<dbReference type="InterPro" id="IPR026898">
    <property type="entry name" value="PrsW"/>
</dbReference>